<sequence length="146" mass="16686">MDAQLANGITILVDAVRQAPVESSQIVGMQKVLTGLQENPGYQRSEIARYANFQKGLLELSLGRFEQANNYMERAMQEAAHPDLVLRILRELVEFGQYAKALELMPLAKMVMKRIPETQLEYGRTTYQNELEHIDQHIRLNSKRGV</sequence>
<dbReference type="EMBL" id="NTBI01000006">
    <property type="protein sequence ID" value="PAX16610.1"/>
    <property type="molecule type" value="Genomic_DNA"/>
</dbReference>
<protein>
    <recommendedName>
        <fullName evidence="3">Tetratricopeptide repeat protein</fullName>
    </recommendedName>
</protein>
<proteinExistence type="predicted"/>
<dbReference type="AlphaFoldDB" id="A0A2A2T4Y1"/>
<accession>A0A2A2T4Y1</accession>
<evidence type="ECO:0008006" key="3">
    <source>
        <dbReference type="Google" id="ProtNLM"/>
    </source>
</evidence>
<gene>
    <name evidence="1" type="ORF">CLI92_07675</name>
</gene>
<comment type="caution">
    <text evidence="1">The sequence shown here is derived from an EMBL/GenBank/DDBJ whole genome shotgun (WGS) entry which is preliminary data.</text>
</comment>
<evidence type="ECO:0000313" key="1">
    <source>
        <dbReference type="EMBL" id="PAX16610.1"/>
    </source>
</evidence>
<reference evidence="1 2" key="1">
    <citation type="submission" date="2017-08" db="EMBL/GenBank/DDBJ databases">
        <title>WGS of Clinical strains of the CDC Group NO-1 linked to zoonotic infections in humans.</title>
        <authorList>
            <person name="Bernier A.-M."/>
            <person name="Bernard K."/>
        </authorList>
    </citation>
    <scope>NUCLEOTIDE SEQUENCE [LARGE SCALE GENOMIC DNA]</scope>
    <source>
        <strain evidence="1 2">NML91-0035</strain>
    </source>
</reference>
<evidence type="ECO:0000313" key="2">
    <source>
        <dbReference type="Proteomes" id="UP000217780"/>
    </source>
</evidence>
<organism evidence="1 2">
    <name type="scientific">Vandammella animalimorsus</name>
    <dbReference type="NCBI Taxonomy" id="2029117"/>
    <lineage>
        <taxon>Bacteria</taxon>
        <taxon>Pseudomonadati</taxon>
        <taxon>Pseudomonadota</taxon>
        <taxon>Betaproteobacteria</taxon>
        <taxon>Burkholderiales</taxon>
        <taxon>Comamonadaceae</taxon>
        <taxon>Vandammella</taxon>
    </lineage>
</organism>
<name>A0A2A2T4Y1_9BURK</name>
<dbReference type="Proteomes" id="UP000217780">
    <property type="component" value="Unassembled WGS sequence"/>
</dbReference>